<proteinExistence type="predicted"/>
<dbReference type="InterPro" id="IPR007314">
    <property type="entry name" value="Cofac_haem-bd_dom"/>
</dbReference>
<feature type="domain" description="Haem-binding uptake Tiki superfamily ChaN" evidence="1">
    <location>
        <begin position="35"/>
        <end position="241"/>
    </location>
</feature>
<dbReference type="Pfam" id="PF04187">
    <property type="entry name" value="Cofac_haem_bdg"/>
    <property type="match status" value="1"/>
</dbReference>
<dbReference type="SUPFAM" id="SSF159501">
    <property type="entry name" value="EreA/ChaN-like"/>
    <property type="match status" value="1"/>
</dbReference>
<dbReference type="KEGG" id="sted:SPTER_02430"/>
<organism evidence="2 3">
    <name type="scientific">Sporomusa termitida</name>
    <dbReference type="NCBI Taxonomy" id="2377"/>
    <lineage>
        <taxon>Bacteria</taxon>
        <taxon>Bacillati</taxon>
        <taxon>Bacillota</taxon>
        <taxon>Negativicutes</taxon>
        <taxon>Selenomonadales</taxon>
        <taxon>Sporomusaceae</taxon>
        <taxon>Sporomusa</taxon>
    </lineage>
</organism>
<dbReference type="RefSeq" id="WP_170233090.1">
    <property type="nucleotide sequence ID" value="NZ_CP036259.1"/>
</dbReference>
<name>A0A517DNR9_9FIRM</name>
<dbReference type="AlphaFoldDB" id="A0A517DNR9"/>
<dbReference type="CDD" id="cd14727">
    <property type="entry name" value="ChanN-like"/>
    <property type="match status" value="1"/>
</dbReference>
<sequence length="287" mass="32069">MLLLAGANGAHAGQAACQIYTAGGQQVTGEALAALINHYDVLAFGEYHDDAVLHALELELLQQAFKKQPQLAISLEMFERDVQEYLDEYLSGRITEQEFLARSRPWKNYQEAYRPLVEFAGVNSLPVIAANIPRALAAQYAQTGSLADVPAAAGRYLPQVHLAPAGEYRQRFMAYMTEAATRARMPVAPDKLDNYYKAQCLKDDTMAESIVNFLQLHPDFKIIHYQGDFHSRGRLGVVEKLQLLNPALKVAVITPVYTTNREELPELLVQYRNAGDILVFLDRDSKT</sequence>
<protein>
    <submittedName>
        <fullName evidence="2">Hemo-binding uptake, Tiki superfamily, ChaN</fullName>
    </submittedName>
</protein>
<gene>
    <name evidence="2" type="ORF">SPTER_02430</name>
</gene>
<reference evidence="2 3" key="1">
    <citation type="submission" date="2019-02" db="EMBL/GenBank/DDBJ databases">
        <title>Closed genome of Sporomusa termitida DSM 4440.</title>
        <authorList>
            <person name="Poehlein A."/>
            <person name="Daniel R."/>
        </authorList>
    </citation>
    <scope>NUCLEOTIDE SEQUENCE [LARGE SCALE GENOMIC DNA]</scope>
    <source>
        <strain evidence="2 3">DSM 4440</strain>
    </source>
</reference>
<dbReference type="EMBL" id="CP036259">
    <property type="protein sequence ID" value="QDR78992.1"/>
    <property type="molecule type" value="Genomic_DNA"/>
</dbReference>
<accession>A0A517DNR9</accession>
<dbReference type="Proteomes" id="UP000320776">
    <property type="component" value="Chromosome"/>
</dbReference>
<dbReference type="Gene3D" id="3.40.50.11550">
    <property type="match status" value="1"/>
</dbReference>
<keyword evidence="3" id="KW-1185">Reference proteome</keyword>
<evidence type="ECO:0000259" key="1">
    <source>
        <dbReference type="Pfam" id="PF04187"/>
    </source>
</evidence>
<evidence type="ECO:0000313" key="2">
    <source>
        <dbReference type="EMBL" id="QDR78992.1"/>
    </source>
</evidence>
<evidence type="ECO:0000313" key="3">
    <source>
        <dbReference type="Proteomes" id="UP000320776"/>
    </source>
</evidence>